<evidence type="ECO:0000256" key="4">
    <source>
        <dbReference type="ARBA" id="ARBA00022692"/>
    </source>
</evidence>
<feature type="transmembrane region" description="Helical" evidence="7">
    <location>
        <begin position="135"/>
        <end position="156"/>
    </location>
</feature>
<name>A0ABR8QA17_9CELL</name>
<evidence type="ECO:0000256" key="8">
    <source>
        <dbReference type="SAM" id="MobiDB-lite"/>
    </source>
</evidence>
<dbReference type="InterPro" id="IPR035906">
    <property type="entry name" value="MetI-like_sf"/>
</dbReference>
<dbReference type="PROSITE" id="PS50928">
    <property type="entry name" value="ABC_TM1"/>
    <property type="match status" value="1"/>
</dbReference>
<dbReference type="Proteomes" id="UP000604241">
    <property type="component" value="Unassembled WGS sequence"/>
</dbReference>
<evidence type="ECO:0000256" key="6">
    <source>
        <dbReference type="ARBA" id="ARBA00023136"/>
    </source>
</evidence>
<keyword evidence="2 7" id="KW-0813">Transport</keyword>
<dbReference type="CDD" id="cd06261">
    <property type="entry name" value="TM_PBP2"/>
    <property type="match status" value="1"/>
</dbReference>
<comment type="caution">
    <text evidence="10">The sequence shown here is derived from an EMBL/GenBank/DDBJ whole genome shotgun (WGS) entry which is preliminary data.</text>
</comment>
<dbReference type="InterPro" id="IPR050366">
    <property type="entry name" value="BP-dependent_transpt_permease"/>
</dbReference>
<feature type="compositionally biased region" description="Low complexity" evidence="8">
    <location>
        <begin position="7"/>
        <end position="21"/>
    </location>
</feature>
<evidence type="ECO:0000256" key="1">
    <source>
        <dbReference type="ARBA" id="ARBA00004651"/>
    </source>
</evidence>
<keyword evidence="4 7" id="KW-0812">Transmembrane</keyword>
<proteinExistence type="inferred from homology"/>
<feature type="transmembrane region" description="Helical" evidence="7">
    <location>
        <begin position="37"/>
        <end position="60"/>
    </location>
</feature>
<feature type="transmembrane region" description="Helical" evidence="7">
    <location>
        <begin position="267"/>
        <end position="292"/>
    </location>
</feature>
<keyword evidence="5 7" id="KW-1133">Transmembrane helix</keyword>
<feature type="transmembrane region" description="Helical" evidence="7">
    <location>
        <begin position="102"/>
        <end position="128"/>
    </location>
</feature>
<reference evidence="10 11" key="1">
    <citation type="submission" date="2020-08" db="EMBL/GenBank/DDBJ databases">
        <title>A Genomic Blueprint of the Chicken Gut Microbiome.</title>
        <authorList>
            <person name="Gilroy R."/>
            <person name="Ravi A."/>
            <person name="Getino M."/>
            <person name="Pursley I."/>
            <person name="Horton D.L."/>
            <person name="Alikhan N.-F."/>
            <person name="Baker D."/>
            <person name="Gharbi K."/>
            <person name="Hall N."/>
            <person name="Watson M."/>
            <person name="Adriaenssens E.M."/>
            <person name="Foster-Nyarko E."/>
            <person name="Jarju S."/>
            <person name="Secka A."/>
            <person name="Antonio M."/>
            <person name="Oren A."/>
            <person name="Chaudhuri R."/>
            <person name="La Ragione R.M."/>
            <person name="Hildebrand F."/>
            <person name="Pallen M.J."/>
        </authorList>
    </citation>
    <scope>NUCLEOTIDE SEQUENCE [LARGE SCALE GENOMIC DNA]</scope>
    <source>
        <strain evidence="10 11">Sa3CUA2</strain>
    </source>
</reference>
<evidence type="ECO:0000256" key="2">
    <source>
        <dbReference type="ARBA" id="ARBA00022448"/>
    </source>
</evidence>
<keyword evidence="6 7" id="KW-0472">Membrane</keyword>
<organism evidence="10 11">
    <name type="scientific">Cellulomonas avistercoris</name>
    <dbReference type="NCBI Taxonomy" id="2762242"/>
    <lineage>
        <taxon>Bacteria</taxon>
        <taxon>Bacillati</taxon>
        <taxon>Actinomycetota</taxon>
        <taxon>Actinomycetes</taxon>
        <taxon>Micrococcales</taxon>
        <taxon>Cellulomonadaceae</taxon>
        <taxon>Cellulomonas</taxon>
    </lineage>
</organism>
<dbReference type="Gene3D" id="1.10.3720.10">
    <property type="entry name" value="MetI-like"/>
    <property type="match status" value="1"/>
</dbReference>
<accession>A0ABR8QA17</accession>
<dbReference type="Pfam" id="PF00528">
    <property type="entry name" value="BPD_transp_1"/>
    <property type="match status" value="1"/>
</dbReference>
<comment type="subcellular location">
    <subcellularLocation>
        <location evidence="1 7">Cell membrane</location>
        <topology evidence="1 7">Multi-pass membrane protein</topology>
    </subcellularLocation>
</comment>
<evidence type="ECO:0000313" key="11">
    <source>
        <dbReference type="Proteomes" id="UP000604241"/>
    </source>
</evidence>
<dbReference type="RefSeq" id="WP_191780254.1">
    <property type="nucleotide sequence ID" value="NZ_JACSQV010000002.1"/>
</dbReference>
<evidence type="ECO:0000256" key="7">
    <source>
        <dbReference type="RuleBase" id="RU363032"/>
    </source>
</evidence>
<feature type="domain" description="ABC transmembrane type-1" evidence="9">
    <location>
        <begin position="100"/>
        <end position="289"/>
    </location>
</feature>
<dbReference type="EMBL" id="JACSQV010000002">
    <property type="protein sequence ID" value="MBD7917271.1"/>
    <property type="molecule type" value="Genomic_DNA"/>
</dbReference>
<evidence type="ECO:0000256" key="5">
    <source>
        <dbReference type="ARBA" id="ARBA00022989"/>
    </source>
</evidence>
<feature type="region of interest" description="Disordered" evidence="8">
    <location>
        <begin position="1"/>
        <end position="21"/>
    </location>
</feature>
<dbReference type="SUPFAM" id="SSF161098">
    <property type="entry name" value="MetI-like"/>
    <property type="match status" value="1"/>
</dbReference>
<evidence type="ECO:0000313" key="10">
    <source>
        <dbReference type="EMBL" id="MBD7917271.1"/>
    </source>
</evidence>
<keyword evidence="3" id="KW-1003">Cell membrane</keyword>
<evidence type="ECO:0000256" key="3">
    <source>
        <dbReference type="ARBA" id="ARBA00022475"/>
    </source>
</evidence>
<gene>
    <name evidence="10" type="ORF">H9657_03130</name>
</gene>
<comment type="similarity">
    <text evidence="7">Belongs to the binding-protein-dependent transport system permease family.</text>
</comment>
<feature type="transmembrane region" description="Helical" evidence="7">
    <location>
        <begin position="162"/>
        <end position="179"/>
    </location>
</feature>
<sequence>MSADVDTTAATVPPRAAAGTAAPRQHPLVRWWRRQSALLLTGYAVVLATAALAFVVPLVATEDAGRVDPGRAYLPPLSDGHLLGTDQIGRDLLLRVADGLRVSLLISGSAVAAAICIGLLVGLVAGYYGGAVETVLMRLTDVQMALPFIVLAVMILSIAEPSYVSLTLVLCLAVWPAYARAVRSSTRLEKDANYVQGIKILGGSNLRVLRKYLLPAALAPLAVLAVLDVAALILFEATLGFLGIGSPPDAPSLGSIMADGKQFITSAWWISVIPGLVTFAAILGINLVGVALRERKGRS</sequence>
<protein>
    <submittedName>
        <fullName evidence="10">ABC transporter permease</fullName>
    </submittedName>
</protein>
<dbReference type="PANTHER" id="PTHR43386">
    <property type="entry name" value="OLIGOPEPTIDE TRANSPORT SYSTEM PERMEASE PROTEIN APPC"/>
    <property type="match status" value="1"/>
</dbReference>
<keyword evidence="11" id="KW-1185">Reference proteome</keyword>
<dbReference type="PANTHER" id="PTHR43386:SF1">
    <property type="entry name" value="D,D-DIPEPTIDE TRANSPORT SYSTEM PERMEASE PROTEIN DDPC-RELATED"/>
    <property type="match status" value="1"/>
</dbReference>
<evidence type="ECO:0000259" key="9">
    <source>
        <dbReference type="PROSITE" id="PS50928"/>
    </source>
</evidence>
<dbReference type="InterPro" id="IPR000515">
    <property type="entry name" value="MetI-like"/>
</dbReference>
<feature type="transmembrane region" description="Helical" evidence="7">
    <location>
        <begin position="212"/>
        <end position="235"/>
    </location>
</feature>